<keyword evidence="3" id="KW-1185">Reference proteome</keyword>
<dbReference type="OrthoDB" id="10625994at2759"/>
<comment type="caution">
    <text evidence="2">The sequence shown here is derived from an EMBL/GenBank/DDBJ whole genome shotgun (WGS) entry which is preliminary data.</text>
</comment>
<evidence type="ECO:0000256" key="1">
    <source>
        <dbReference type="SAM" id="MobiDB-lite"/>
    </source>
</evidence>
<evidence type="ECO:0000313" key="2">
    <source>
        <dbReference type="EMBL" id="OHS96798.1"/>
    </source>
</evidence>
<dbReference type="VEuPathDB" id="TrichDB:TRFO_36954"/>
<protein>
    <submittedName>
        <fullName evidence="2">Uncharacterized protein</fullName>
    </submittedName>
</protein>
<sequence>MNAQWWKNFTDADISKTPSIEDMNKIWEKMSPIVHSLVYDITDNAEYWQSIEIVINTLSATRDCPSPITDFSSFVNKLYEIQNKLLGTTPEDVISFIIASPKSSNAMFLIWQFADCLATPHIFVNALEMLFKNRSKVVAPCKTAMASFDGSLDFLFDHYYPMIESLPLDNEEQMTSRINLFQFLCKLIIDYPDKILRFNVFHRLMWNRLLRIMQNSNLTISIAAFRAATNLYKCTMEKLDGHTQATWLLKLITNNPPPSLLHTPSIRFAMTIQPPEFGFVTLCITIIDQGIVDQCDLGMISRILRLPVVKQPTDVFQYLFKTACTHKILGNAAARVLLRPLTKFKDLLDLKTWAPLFIKRSFQFIYFSDCKSKYIRRIFLIMRFYTTILPLEIDWINKSISLSASTVVACGRCCEMLGKRFKITRDVDPKMKEELEKTPIDKVDVKHMLDDVKTTILMIEEGGSADNSGQSSGRSSSARNRKPTVAEMRAKFRKGSGTPSTTDLDMLANMDGPPQKPVKQPVVDVDPSETY</sequence>
<feature type="compositionally biased region" description="Low complexity" evidence="1">
    <location>
        <begin position="464"/>
        <end position="478"/>
    </location>
</feature>
<dbReference type="AlphaFoldDB" id="A0A1J4JC86"/>
<organism evidence="2 3">
    <name type="scientific">Tritrichomonas foetus</name>
    <dbReference type="NCBI Taxonomy" id="1144522"/>
    <lineage>
        <taxon>Eukaryota</taxon>
        <taxon>Metamonada</taxon>
        <taxon>Parabasalia</taxon>
        <taxon>Tritrichomonadida</taxon>
        <taxon>Tritrichomonadidae</taxon>
        <taxon>Tritrichomonas</taxon>
    </lineage>
</organism>
<dbReference type="Proteomes" id="UP000179807">
    <property type="component" value="Unassembled WGS sequence"/>
</dbReference>
<proteinExistence type="predicted"/>
<feature type="region of interest" description="Disordered" evidence="1">
    <location>
        <begin position="460"/>
        <end position="531"/>
    </location>
</feature>
<reference evidence="2" key="1">
    <citation type="submission" date="2016-10" db="EMBL/GenBank/DDBJ databases">
        <authorList>
            <person name="Benchimol M."/>
            <person name="Almeida L.G."/>
            <person name="Vasconcelos A.T."/>
            <person name="Perreira-Neves A."/>
            <person name="Rosa I.A."/>
            <person name="Tasca T."/>
            <person name="Bogo M.R."/>
            <person name="de Souza W."/>
        </authorList>
    </citation>
    <scope>NUCLEOTIDE SEQUENCE [LARGE SCALE GENOMIC DNA]</scope>
    <source>
        <strain evidence="2">K</strain>
    </source>
</reference>
<accession>A0A1J4JC86</accession>
<dbReference type="GeneID" id="94845848"/>
<evidence type="ECO:0000313" key="3">
    <source>
        <dbReference type="Proteomes" id="UP000179807"/>
    </source>
</evidence>
<dbReference type="EMBL" id="MLAK01001151">
    <property type="protein sequence ID" value="OHS96798.1"/>
    <property type="molecule type" value="Genomic_DNA"/>
</dbReference>
<gene>
    <name evidence="2" type="ORF">TRFO_36954</name>
</gene>
<name>A0A1J4JC86_9EUKA</name>
<dbReference type="RefSeq" id="XP_068349935.1">
    <property type="nucleotide sequence ID" value="XM_068511144.1"/>
</dbReference>